<dbReference type="Pfam" id="PF13813">
    <property type="entry name" value="MBOAT_2"/>
    <property type="match status" value="1"/>
</dbReference>
<dbReference type="InterPro" id="IPR032805">
    <property type="entry name" value="Wax_synthase_dom"/>
</dbReference>
<sequence>MISISQNGLLHWLESLGLHRFGTAYACTTGVICCLAYAATQSPSSPTRWGMLVPITGLTFTTARSVLEIRAFSPYLVTIGMTLGSNLFLECINHLLIRRVFIDLEKRPNGESAVYYAFRQGTDLVFNKRLIGTAQEVKGVPKFSSKDPSYVPSKTQFVAFRATRALLLYLFLGMLLREPPPEIVNICRPSDRTPFPIRLVQGTVGIEEYITRLALTLSFQMSSVLFQMLGHDCVSLIAVGILNNDPAAWPPRFSSITTAYSVRRFWNPFWHQDLRAILTCFSNLIADNILRLPKKGIIQRYTKIYLGFGISGLLHIYGDRAAGIPPSESTAVQYFLLNATGILIEDAAKAIYHLAVTDRGLAERPPLWQKVVGYLWTMFYLSLITPPWACRFLLGETLPVPGFSSLK</sequence>
<evidence type="ECO:0000313" key="9">
    <source>
        <dbReference type="Proteomes" id="UP000256328"/>
    </source>
</evidence>
<dbReference type="EMBL" id="PDLN01000014">
    <property type="protein sequence ID" value="RDW66633.1"/>
    <property type="molecule type" value="Genomic_DNA"/>
</dbReference>
<keyword evidence="5" id="KW-1133">Transmembrane helix</keyword>
<dbReference type="AlphaFoldDB" id="A0A3D8QXS5"/>
<reference evidence="8 9" key="1">
    <citation type="journal article" date="2018" name="IMA Fungus">
        <title>IMA Genome-F 9: Draft genome sequence of Annulohypoxylon stygium, Aspergillus mulundensis, Berkeleyomyces basicola (syn. Thielaviopsis basicola), Ceratocystis smalleyi, two Cercospora beticola strains, Coleophoma cylindrospora, Fusarium fracticaudum, Phialophora cf. hyalina, and Morchella septimelata.</title>
        <authorList>
            <person name="Wingfield B.D."/>
            <person name="Bills G.F."/>
            <person name="Dong Y."/>
            <person name="Huang W."/>
            <person name="Nel W.J."/>
            <person name="Swalarsk-Parry B.S."/>
            <person name="Vaghefi N."/>
            <person name="Wilken P.M."/>
            <person name="An Z."/>
            <person name="de Beer Z.W."/>
            <person name="De Vos L."/>
            <person name="Chen L."/>
            <person name="Duong T.A."/>
            <person name="Gao Y."/>
            <person name="Hammerbacher A."/>
            <person name="Kikkert J.R."/>
            <person name="Li Y."/>
            <person name="Li H."/>
            <person name="Li K."/>
            <person name="Li Q."/>
            <person name="Liu X."/>
            <person name="Ma X."/>
            <person name="Naidoo K."/>
            <person name="Pethybridge S.J."/>
            <person name="Sun J."/>
            <person name="Steenkamp E.T."/>
            <person name="van der Nest M.A."/>
            <person name="van Wyk S."/>
            <person name="Wingfield M.J."/>
            <person name="Xiong C."/>
            <person name="Yue Q."/>
            <person name="Zhang X."/>
        </authorList>
    </citation>
    <scope>NUCLEOTIDE SEQUENCE [LARGE SCALE GENOMIC DNA]</scope>
    <source>
        <strain evidence="8 9">BP5796</strain>
    </source>
</reference>
<evidence type="ECO:0000259" key="7">
    <source>
        <dbReference type="Pfam" id="PF13813"/>
    </source>
</evidence>
<proteinExistence type="inferred from homology"/>
<dbReference type="PANTHER" id="PTHR31595">
    <property type="entry name" value="LONG-CHAIN-ALCOHOL O-FATTY-ACYLTRANSFERASE 3-RELATED"/>
    <property type="match status" value="1"/>
</dbReference>
<name>A0A3D8QXS5_9HELO</name>
<evidence type="ECO:0000256" key="1">
    <source>
        <dbReference type="ARBA" id="ARBA00004141"/>
    </source>
</evidence>
<dbReference type="InterPro" id="IPR044851">
    <property type="entry name" value="Wax_synthase"/>
</dbReference>
<evidence type="ECO:0000256" key="4">
    <source>
        <dbReference type="ARBA" id="ARBA00022692"/>
    </source>
</evidence>
<protein>
    <recommendedName>
        <fullName evidence="7">Wax synthase domain-containing protein</fullName>
    </recommendedName>
</protein>
<keyword evidence="4" id="KW-0812">Transmembrane</keyword>
<evidence type="ECO:0000256" key="2">
    <source>
        <dbReference type="ARBA" id="ARBA00007282"/>
    </source>
</evidence>
<evidence type="ECO:0000256" key="6">
    <source>
        <dbReference type="ARBA" id="ARBA00023136"/>
    </source>
</evidence>
<dbReference type="PANTHER" id="PTHR31595:SF67">
    <property type="entry name" value="WAX SYNTHASE DOMAIN-CONTAINING PROTEIN"/>
    <property type="match status" value="1"/>
</dbReference>
<organism evidence="8 9">
    <name type="scientific">Coleophoma crateriformis</name>
    <dbReference type="NCBI Taxonomy" id="565419"/>
    <lineage>
        <taxon>Eukaryota</taxon>
        <taxon>Fungi</taxon>
        <taxon>Dikarya</taxon>
        <taxon>Ascomycota</taxon>
        <taxon>Pezizomycotina</taxon>
        <taxon>Leotiomycetes</taxon>
        <taxon>Helotiales</taxon>
        <taxon>Dermateaceae</taxon>
        <taxon>Coleophoma</taxon>
    </lineage>
</organism>
<evidence type="ECO:0000256" key="5">
    <source>
        <dbReference type="ARBA" id="ARBA00022989"/>
    </source>
</evidence>
<dbReference type="GO" id="GO:0006629">
    <property type="term" value="P:lipid metabolic process"/>
    <property type="evidence" value="ECO:0007669"/>
    <property type="project" value="InterPro"/>
</dbReference>
<dbReference type="GO" id="GO:0008374">
    <property type="term" value="F:O-acyltransferase activity"/>
    <property type="evidence" value="ECO:0007669"/>
    <property type="project" value="InterPro"/>
</dbReference>
<comment type="caution">
    <text evidence="8">The sequence shown here is derived from an EMBL/GenBank/DDBJ whole genome shotgun (WGS) entry which is preliminary data.</text>
</comment>
<dbReference type="OrthoDB" id="1077582at2759"/>
<dbReference type="Proteomes" id="UP000256328">
    <property type="component" value="Unassembled WGS sequence"/>
</dbReference>
<dbReference type="GO" id="GO:0016020">
    <property type="term" value="C:membrane"/>
    <property type="evidence" value="ECO:0007669"/>
    <property type="project" value="UniProtKB-SubCell"/>
</dbReference>
<accession>A0A3D8QXS5</accession>
<feature type="domain" description="Wax synthase" evidence="7">
    <location>
        <begin position="249"/>
        <end position="337"/>
    </location>
</feature>
<keyword evidence="3" id="KW-0808">Transferase</keyword>
<gene>
    <name evidence="8" type="ORF">BP5796_09382</name>
</gene>
<evidence type="ECO:0000256" key="3">
    <source>
        <dbReference type="ARBA" id="ARBA00022679"/>
    </source>
</evidence>
<keyword evidence="9" id="KW-1185">Reference proteome</keyword>
<comment type="similarity">
    <text evidence="2">Belongs to the wax synthase family.</text>
</comment>
<evidence type="ECO:0000313" key="8">
    <source>
        <dbReference type="EMBL" id="RDW66633.1"/>
    </source>
</evidence>
<keyword evidence="6" id="KW-0472">Membrane</keyword>
<comment type="subcellular location">
    <subcellularLocation>
        <location evidence="1">Membrane</location>
        <topology evidence="1">Multi-pass membrane protein</topology>
    </subcellularLocation>
</comment>